<feature type="signal peptide" evidence="2">
    <location>
        <begin position="1"/>
        <end position="20"/>
    </location>
</feature>
<dbReference type="Gene3D" id="3.40.190.10">
    <property type="entry name" value="Periplasmic binding protein-like II"/>
    <property type="match status" value="1"/>
</dbReference>
<dbReference type="PANTHER" id="PTHR42928">
    <property type="entry name" value="TRICARBOXYLATE-BINDING PROTEIN"/>
    <property type="match status" value="1"/>
</dbReference>
<dbReference type="Proteomes" id="UP000548582">
    <property type="component" value="Unassembled WGS sequence"/>
</dbReference>
<dbReference type="InterPro" id="IPR005064">
    <property type="entry name" value="BUG"/>
</dbReference>
<comment type="similarity">
    <text evidence="1">Belongs to the UPF0065 (bug) family.</text>
</comment>
<reference evidence="3 4" key="1">
    <citation type="submission" date="2020-03" db="EMBL/GenBank/DDBJ databases">
        <authorList>
            <person name="Sun Q."/>
        </authorList>
    </citation>
    <scope>NUCLEOTIDE SEQUENCE [LARGE SCALE GENOMIC DNA]</scope>
    <source>
        <strain evidence="3 4">JC162</strain>
    </source>
</reference>
<dbReference type="Gene3D" id="3.40.190.150">
    <property type="entry name" value="Bordetella uptake gene, domain 1"/>
    <property type="match status" value="1"/>
</dbReference>
<evidence type="ECO:0000313" key="4">
    <source>
        <dbReference type="Proteomes" id="UP000548582"/>
    </source>
</evidence>
<sequence length="321" mass="33208">MKFLALVAAAAVAAAAPAQAQAWPERQTISMILPAGAGGSSDPLARLLAEEIGKRIGQSIVVLNRPGAGGNIGMAQAARARPDGYTIAISWTGPMATNLALYRDTGYDPRRDFMPIGMVGCTPNVLAVSPTTSVRSLEDFMAYARAHPGATSYGTTGVGSSWHIAGEMVSQRVGNSLTHVPYPTPAGALTDLLAGRIQAIFPVVPMTVPHVRGGTLRVVAVFSAERSPVLPDVPTTTELGLPALISETCFALLAPTGVPAEAIARLNGALNAVAADPAMRERLREMGLTVRTGAPDLVTAYLAEEIPRQAAIVAASGARAE</sequence>
<keyword evidence="4" id="KW-1185">Reference proteome</keyword>
<proteinExistence type="inferred from homology"/>
<gene>
    <name evidence="3" type="ORF">GWK16_23810</name>
</gene>
<evidence type="ECO:0000256" key="2">
    <source>
        <dbReference type="SAM" id="SignalP"/>
    </source>
</evidence>
<comment type="caution">
    <text evidence="3">The sequence shown here is derived from an EMBL/GenBank/DDBJ whole genome shotgun (WGS) entry which is preliminary data.</text>
</comment>
<accession>A0A848ELA1</accession>
<dbReference type="EMBL" id="JABBKX010000014">
    <property type="protein sequence ID" value="NMJ44295.1"/>
    <property type="molecule type" value="Genomic_DNA"/>
</dbReference>
<dbReference type="PANTHER" id="PTHR42928:SF5">
    <property type="entry name" value="BLR1237 PROTEIN"/>
    <property type="match status" value="1"/>
</dbReference>
<protein>
    <submittedName>
        <fullName evidence="3">Tripartite tricarboxylate transporter substrate binding protein</fullName>
    </submittedName>
</protein>
<dbReference type="InterPro" id="IPR042100">
    <property type="entry name" value="Bug_dom1"/>
</dbReference>
<evidence type="ECO:0000313" key="3">
    <source>
        <dbReference type="EMBL" id="NMJ44295.1"/>
    </source>
</evidence>
<dbReference type="Pfam" id="PF03401">
    <property type="entry name" value="TctC"/>
    <property type="match status" value="1"/>
</dbReference>
<keyword evidence="2" id="KW-0732">Signal</keyword>
<dbReference type="PIRSF" id="PIRSF017082">
    <property type="entry name" value="YflP"/>
    <property type="match status" value="1"/>
</dbReference>
<organism evidence="3 4">
    <name type="scientific">Neoroseomonas marina</name>
    <dbReference type="NCBI Taxonomy" id="1232220"/>
    <lineage>
        <taxon>Bacteria</taxon>
        <taxon>Pseudomonadati</taxon>
        <taxon>Pseudomonadota</taxon>
        <taxon>Alphaproteobacteria</taxon>
        <taxon>Acetobacterales</taxon>
        <taxon>Acetobacteraceae</taxon>
        <taxon>Neoroseomonas</taxon>
    </lineage>
</organism>
<name>A0A848ELA1_9PROT</name>
<evidence type="ECO:0000256" key="1">
    <source>
        <dbReference type="ARBA" id="ARBA00006987"/>
    </source>
</evidence>
<dbReference type="AlphaFoldDB" id="A0A848ELA1"/>
<dbReference type="RefSeq" id="WP_170056476.1">
    <property type="nucleotide sequence ID" value="NZ_JABBKX010000014.1"/>
</dbReference>
<dbReference type="CDD" id="cd07012">
    <property type="entry name" value="PBP2_Bug_TTT"/>
    <property type="match status" value="1"/>
</dbReference>
<dbReference type="SUPFAM" id="SSF53850">
    <property type="entry name" value="Periplasmic binding protein-like II"/>
    <property type="match status" value="1"/>
</dbReference>
<feature type="chain" id="PRO_5032321323" evidence="2">
    <location>
        <begin position="21"/>
        <end position="321"/>
    </location>
</feature>